<evidence type="ECO:0000313" key="3">
    <source>
        <dbReference type="EMBL" id="KAL2816214.1"/>
    </source>
</evidence>
<evidence type="ECO:0000313" key="4">
    <source>
        <dbReference type="Proteomes" id="UP001610335"/>
    </source>
</evidence>
<protein>
    <submittedName>
        <fullName evidence="3">Uncharacterized protein</fullName>
    </submittedName>
</protein>
<name>A0ABR4HL58_9EURO</name>
<reference evidence="3 4" key="1">
    <citation type="submission" date="2024-07" db="EMBL/GenBank/DDBJ databases">
        <title>Section-level genome sequencing and comparative genomics of Aspergillus sections Usti and Cavernicolus.</title>
        <authorList>
            <consortium name="Lawrence Berkeley National Laboratory"/>
            <person name="Nybo J.L."/>
            <person name="Vesth T.C."/>
            <person name="Theobald S."/>
            <person name="Frisvad J.C."/>
            <person name="Larsen T.O."/>
            <person name="Kjaerboelling I."/>
            <person name="Rothschild-Mancinelli K."/>
            <person name="Lyhne E.K."/>
            <person name="Kogle M.E."/>
            <person name="Barry K."/>
            <person name="Clum A."/>
            <person name="Na H."/>
            <person name="Ledsgaard L."/>
            <person name="Lin J."/>
            <person name="Lipzen A."/>
            <person name="Kuo A."/>
            <person name="Riley R."/>
            <person name="Mondo S."/>
            <person name="LaButti K."/>
            <person name="Haridas S."/>
            <person name="Pangalinan J."/>
            <person name="Salamov A.A."/>
            <person name="Simmons B.A."/>
            <person name="Magnuson J.K."/>
            <person name="Chen J."/>
            <person name="Drula E."/>
            <person name="Henrissat B."/>
            <person name="Wiebenga A."/>
            <person name="Lubbers R.J."/>
            <person name="Gomes A.C."/>
            <person name="Makela M.R."/>
            <person name="Stajich J."/>
            <person name="Grigoriev I.V."/>
            <person name="Mortensen U.H."/>
            <person name="De vries R.P."/>
            <person name="Baker S.E."/>
            <person name="Andersen M.R."/>
        </authorList>
    </citation>
    <scope>NUCLEOTIDE SEQUENCE [LARGE SCALE GENOMIC DNA]</scope>
    <source>
        <strain evidence="3 4">CBS 600.67</strain>
    </source>
</reference>
<evidence type="ECO:0000256" key="2">
    <source>
        <dbReference type="SAM" id="SignalP"/>
    </source>
</evidence>
<feature type="signal peptide" evidence="2">
    <location>
        <begin position="1"/>
        <end position="19"/>
    </location>
</feature>
<sequence>MKITSTFLSAALVAMPCAAVTNKPWKLCVHPQEVECDITGSPPSWEDASAMREFWAKKAVNEVENEGADPENDDPAKWGGANMQGTTSAYGDACSDWTDGGANGALVKVCQKRADGNFSNVKSIPYVCFSNYMDVIMQECKDKAGEGEISRKLWVDRYGAGLQITT</sequence>
<evidence type="ECO:0000256" key="1">
    <source>
        <dbReference type="SAM" id="MobiDB-lite"/>
    </source>
</evidence>
<dbReference type="EMBL" id="JBFXLS010000104">
    <property type="protein sequence ID" value="KAL2816214.1"/>
    <property type="molecule type" value="Genomic_DNA"/>
</dbReference>
<proteinExistence type="predicted"/>
<feature type="compositionally biased region" description="Acidic residues" evidence="1">
    <location>
        <begin position="63"/>
        <end position="73"/>
    </location>
</feature>
<dbReference type="Proteomes" id="UP001610335">
    <property type="component" value="Unassembled WGS sequence"/>
</dbReference>
<feature type="region of interest" description="Disordered" evidence="1">
    <location>
        <begin position="63"/>
        <end position="82"/>
    </location>
</feature>
<keyword evidence="2" id="KW-0732">Signal</keyword>
<feature type="chain" id="PRO_5045439318" evidence="2">
    <location>
        <begin position="20"/>
        <end position="166"/>
    </location>
</feature>
<gene>
    <name evidence="3" type="ORF">BDW59DRAFT_166499</name>
</gene>
<organism evidence="3 4">
    <name type="scientific">Aspergillus cavernicola</name>
    <dbReference type="NCBI Taxonomy" id="176166"/>
    <lineage>
        <taxon>Eukaryota</taxon>
        <taxon>Fungi</taxon>
        <taxon>Dikarya</taxon>
        <taxon>Ascomycota</taxon>
        <taxon>Pezizomycotina</taxon>
        <taxon>Eurotiomycetes</taxon>
        <taxon>Eurotiomycetidae</taxon>
        <taxon>Eurotiales</taxon>
        <taxon>Aspergillaceae</taxon>
        <taxon>Aspergillus</taxon>
        <taxon>Aspergillus subgen. Nidulantes</taxon>
    </lineage>
</organism>
<accession>A0ABR4HL58</accession>
<keyword evidence="4" id="KW-1185">Reference proteome</keyword>
<comment type="caution">
    <text evidence="3">The sequence shown here is derived from an EMBL/GenBank/DDBJ whole genome shotgun (WGS) entry which is preliminary data.</text>
</comment>